<dbReference type="PANTHER" id="PTHR10625:SF10">
    <property type="entry name" value="HISTONE DEACETYLASE HDAC1"/>
    <property type="match status" value="1"/>
</dbReference>
<name>A0A4D7YRU8_AGRTU</name>
<organism evidence="3 4">
    <name type="scientific">Agrobacterium tumefaciens</name>
    <dbReference type="NCBI Taxonomy" id="358"/>
    <lineage>
        <taxon>Bacteria</taxon>
        <taxon>Pseudomonadati</taxon>
        <taxon>Pseudomonadota</taxon>
        <taxon>Alphaproteobacteria</taxon>
        <taxon>Hyphomicrobiales</taxon>
        <taxon>Rhizobiaceae</taxon>
        <taxon>Rhizobium/Agrobacterium group</taxon>
        <taxon>Agrobacterium</taxon>
        <taxon>Agrobacterium tumefaciens complex</taxon>
    </lineage>
</organism>
<reference evidence="3 4" key="1">
    <citation type="submission" date="2019-04" db="EMBL/GenBank/DDBJ databases">
        <title>Complete genome sequence of Agrobacterium tumefaciens CFBP7129.</title>
        <authorList>
            <person name="Haryono M."/>
            <person name="Lin Y.-C."/>
            <person name="Lai E.-M."/>
            <person name="Kuo C.-H."/>
        </authorList>
    </citation>
    <scope>NUCLEOTIDE SEQUENCE [LARGE SCALE GENOMIC DNA]</scope>
    <source>
        <strain evidence="3 4">CFBP7129</strain>
        <plasmid evidence="4">patcfbp7129a</plasmid>
    </source>
</reference>
<protein>
    <submittedName>
        <fullName evidence="3">Class II histone deacetylase</fullName>
    </submittedName>
</protein>
<dbReference type="CDD" id="cd09996">
    <property type="entry name" value="HDAC_classII_1"/>
    <property type="match status" value="1"/>
</dbReference>
<accession>A0A4D7YRU8</accession>
<dbReference type="AlphaFoldDB" id="A0A4D7YRU8"/>
<evidence type="ECO:0000313" key="4">
    <source>
        <dbReference type="Proteomes" id="UP000298649"/>
    </source>
</evidence>
<dbReference type="PANTHER" id="PTHR10625">
    <property type="entry name" value="HISTONE DEACETYLASE HDAC1-RELATED"/>
    <property type="match status" value="1"/>
</dbReference>
<dbReference type="Gene3D" id="3.40.800.20">
    <property type="entry name" value="Histone deacetylase domain"/>
    <property type="match status" value="1"/>
</dbReference>
<comment type="similarity">
    <text evidence="1">Belongs to the histone deacetylase family.</text>
</comment>
<dbReference type="InterPro" id="IPR000286">
    <property type="entry name" value="HDACs"/>
</dbReference>
<dbReference type="RefSeq" id="WP_137006048.1">
    <property type="nucleotide sequence ID" value="NZ_CP039924.1"/>
</dbReference>
<geneLocation type="plasmid" evidence="4">
    <name>patcfbp7129a</name>
</geneLocation>
<dbReference type="SUPFAM" id="SSF52768">
    <property type="entry name" value="Arginase/deacetylase"/>
    <property type="match status" value="1"/>
</dbReference>
<dbReference type="GO" id="GO:0004407">
    <property type="term" value="F:histone deacetylase activity"/>
    <property type="evidence" value="ECO:0007669"/>
    <property type="project" value="TreeGrafter"/>
</dbReference>
<evidence type="ECO:0000259" key="2">
    <source>
        <dbReference type="Pfam" id="PF00850"/>
    </source>
</evidence>
<dbReference type="InterPro" id="IPR023696">
    <property type="entry name" value="Ureohydrolase_dom_sf"/>
</dbReference>
<evidence type="ECO:0000256" key="1">
    <source>
        <dbReference type="ARBA" id="ARBA00005947"/>
    </source>
</evidence>
<dbReference type="GO" id="GO:0040029">
    <property type="term" value="P:epigenetic regulation of gene expression"/>
    <property type="evidence" value="ECO:0007669"/>
    <property type="project" value="TreeGrafter"/>
</dbReference>
<dbReference type="Pfam" id="PF00850">
    <property type="entry name" value="Hist_deacetyl"/>
    <property type="match status" value="1"/>
</dbReference>
<dbReference type="EMBL" id="CP039924">
    <property type="protein sequence ID" value="QCL97688.1"/>
    <property type="molecule type" value="Genomic_DNA"/>
</dbReference>
<sequence length="374" mass="40388">MTRRTAFYTDELTFWHHSGPHVLTLPAGGWVQVPNGSSLAESPESKRRLKNLLAVSGLEAKLHVRTAAPLAREDLLRVHPAAYLDRLKELSRVGHGDAGPSAPIGPGSYEIACLSAGLATAALEAIITGEFNNAYALSRPPGHHCIPDQAMGFCFLANIALAIETVKARRGLGRVAVVDWDVHHGNGTQKIYEERGDVLTISLHQENCFPPGYTGVEDKGIGDGLGTNVNIPLPAGSGHATYMRALEKIVVPALERFRPEVIIIACGFDASALDPLARMQLHSDSFRQMIRLMREAAQRLCGGKLLAVHEGGYSEAYVPFCGLATIEEMSGHRTDVIDPLLDFIALQQPGQQTQASQDAWVDELAKAICLNCPP</sequence>
<dbReference type="InterPro" id="IPR037138">
    <property type="entry name" value="His_deacetylse_dom_sf"/>
</dbReference>
<proteinExistence type="inferred from homology"/>
<dbReference type="Proteomes" id="UP000298649">
    <property type="component" value="Plasmid pAtCFBP7129a"/>
</dbReference>
<feature type="domain" description="Histone deacetylase" evidence="2">
    <location>
        <begin position="42"/>
        <end position="320"/>
    </location>
</feature>
<gene>
    <name evidence="3" type="ORF">CFBP7129_26010</name>
</gene>
<dbReference type="InterPro" id="IPR023801">
    <property type="entry name" value="His_deacetylse_dom"/>
</dbReference>
<dbReference type="PRINTS" id="PR01270">
    <property type="entry name" value="HDASUPER"/>
</dbReference>
<evidence type="ECO:0000313" key="3">
    <source>
        <dbReference type="EMBL" id="QCL97688.1"/>
    </source>
</evidence>
<keyword evidence="3" id="KW-0614">Plasmid</keyword>